<keyword evidence="2" id="KW-1185">Reference proteome</keyword>
<evidence type="ECO:0000313" key="1">
    <source>
        <dbReference type="EMBL" id="KAJ9082340.1"/>
    </source>
</evidence>
<proteinExistence type="predicted"/>
<dbReference type="Proteomes" id="UP001165960">
    <property type="component" value="Unassembled WGS sequence"/>
</dbReference>
<comment type="caution">
    <text evidence="1">The sequence shown here is derived from an EMBL/GenBank/DDBJ whole genome shotgun (WGS) entry which is preliminary data.</text>
</comment>
<sequence>MKVNWGLGILLVEGLRYPVDTLYQKQQTLDKFRFSSLSPRPKVPRKLGINPNVTSPGAKFEFSLESNEHPSRVSQLVTALQVAGGFIENALNLTNKIVVKACFKSNCSAFKNLEDKRINLGVCNPKTKVEYLSAGEPIIFPYALLNQNRTRENDFDMTLSIQPRDDIVMPVDYGGHKNNSKFDVVEVIVHELLHGMGISSYINGIVTGIVSYTGPLFKIENNDSFSSIDFEKGIFDKYLYSGGKSMHNIVKSMSRNVPPREAYDYIMKIPNMPELNQIEEFCTGKSPVYFLTTSKKVVYILANKNESSLDHLSNIAYRTSLDHVMTPLSVPYAYVILNNPFAQDWLTAPLGSNTIDILETLGYQKNPSPQRNISQIALYEEMRKYNFKPGDQEFKYTPGFN</sequence>
<reference evidence="1" key="1">
    <citation type="submission" date="2022-04" db="EMBL/GenBank/DDBJ databases">
        <title>Genome of the entomopathogenic fungus Entomophthora muscae.</title>
        <authorList>
            <person name="Elya C."/>
            <person name="Lovett B.R."/>
            <person name="Lee E."/>
            <person name="Macias A.M."/>
            <person name="Hajek A.E."/>
            <person name="De Bivort B.L."/>
            <person name="Kasson M.T."/>
            <person name="De Fine Licht H.H."/>
            <person name="Stajich J.E."/>
        </authorList>
    </citation>
    <scope>NUCLEOTIDE SEQUENCE</scope>
    <source>
        <strain evidence="1">Berkeley</strain>
    </source>
</reference>
<organism evidence="1 2">
    <name type="scientific">Entomophthora muscae</name>
    <dbReference type="NCBI Taxonomy" id="34485"/>
    <lineage>
        <taxon>Eukaryota</taxon>
        <taxon>Fungi</taxon>
        <taxon>Fungi incertae sedis</taxon>
        <taxon>Zoopagomycota</taxon>
        <taxon>Entomophthoromycotina</taxon>
        <taxon>Entomophthoromycetes</taxon>
        <taxon>Entomophthorales</taxon>
        <taxon>Entomophthoraceae</taxon>
        <taxon>Entomophthora</taxon>
    </lineage>
</organism>
<name>A0ACC2U679_9FUNG</name>
<evidence type="ECO:0000313" key="2">
    <source>
        <dbReference type="Proteomes" id="UP001165960"/>
    </source>
</evidence>
<accession>A0ACC2U679</accession>
<gene>
    <name evidence="1" type="ORF">DSO57_1005482</name>
</gene>
<protein>
    <submittedName>
        <fullName evidence="1">Uncharacterized protein</fullName>
    </submittedName>
</protein>
<dbReference type="EMBL" id="QTSX02001435">
    <property type="protein sequence ID" value="KAJ9082340.1"/>
    <property type="molecule type" value="Genomic_DNA"/>
</dbReference>